<evidence type="ECO:0000256" key="1">
    <source>
        <dbReference type="ARBA" id="ARBA00004651"/>
    </source>
</evidence>
<feature type="transmembrane region" description="Helical" evidence="6">
    <location>
        <begin position="40"/>
        <end position="63"/>
    </location>
</feature>
<name>A0A2U2PM13_9SPHI</name>
<dbReference type="Pfam" id="PF07690">
    <property type="entry name" value="MFS_1"/>
    <property type="match status" value="1"/>
</dbReference>
<accession>A0A2U2PM13</accession>
<dbReference type="EMBL" id="QEAS01000002">
    <property type="protein sequence ID" value="PWG82219.1"/>
    <property type="molecule type" value="Genomic_DNA"/>
</dbReference>
<evidence type="ECO:0000256" key="5">
    <source>
        <dbReference type="ARBA" id="ARBA00023136"/>
    </source>
</evidence>
<dbReference type="InterPro" id="IPR011701">
    <property type="entry name" value="MFS"/>
</dbReference>
<dbReference type="AlphaFoldDB" id="A0A2U2PM13"/>
<keyword evidence="4 6" id="KW-1133">Transmembrane helix</keyword>
<evidence type="ECO:0000256" key="4">
    <source>
        <dbReference type="ARBA" id="ARBA00022989"/>
    </source>
</evidence>
<proteinExistence type="predicted"/>
<protein>
    <submittedName>
        <fullName evidence="8">MFS transporter</fullName>
    </submittedName>
</protein>
<dbReference type="GO" id="GO:0005886">
    <property type="term" value="C:plasma membrane"/>
    <property type="evidence" value="ECO:0007669"/>
    <property type="project" value="UniProtKB-SubCell"/>
</dbReference>
<feature type="transmembrane region" description="Helical" evidence="6">
    <location>
        <begin position="201"/>
        <end position="222"/>
    </location>
</feature>
<comment type="caution">
    <text evidence="8">The sequence shown here is derived from an EMBL/GenBank/DDBJ whole genome shotgun (WGS) entry which is preliminary data.</text>
</comment>
<dbReference type="OrthoDB" id="9788453at2"/>
<dbReference type="PROSITE" id="PS50850">
    <property type="entry name" value="MFS"/>
    <property type="match status" value="1"/>
</dbReference>
<feature type="transmembrane region" description="Helical" evidence="6">
    <location>
        <begin position="156"/>
        <end position="180"/>
    </location>
</feature>
<evidence type="ECO:0000256" key="6">
    <source>
        <dbReference type="SAM" id="Phobius"/>
    </source>
</evidence>
<dbReference type="RefSeq" id="WP_109414498.1">
    <property type="nucleotide sequence ID" value="NZ_QEAS01000002.1"/>
</dbReference>
<dbReference type="InterPro" id="IPR020846">
    <property type="entry name" value="MFS_dom"/>
</dbReference>
<dbReference type="InterPro" id="IPR050189">
    <property type="entry name" value="MFS_Efflux_Transporters"/>
</dbReference>
<feature type="transmembrane region" description="Helical" evidence="6">
    <location>
        <begin position="291"/>
        <end position="310"/>
    </location>
</feature>
<gene>
    <name evidence="8" type="ORF">DDR33_04195</name>
</gene>
<keyword evidence="9" id="KW-1185">Reference proteome</keyword>
<reference evidence="8 9" key="1">
    <citation type="submission" date="2018-04" db="EMBL/GenBank/DDBJ databases">
        <title>Pedobacter chongqingensis sp. nov., isolated from a rottenly hemp rope.</title>
        <authorList>
            <person name="Cai Y."/>
        </authorList>
    </citation>
    <scope>NUCLEOTIDE SEQUENCE [LARGE SCALE GENOMIC DNA]</scope>
    <source>
        <strain evidence="8 9">FJ4-8</strain>
    </source>
</reference>
<dbReference type="CDD" id="cd17324">
    <property type="entry name" value="MFS_NepI_like"/>
    <property type="match status" value="1"/>
</dbReference>
<dbReference type="Gene3D" id="1.20.1250.20">
    <property type="entry name" value="MFS general substrate transporter like domains"/>
    <property type="match status" value="2"/>
</dbReference>
<sequence>MKKSLVSLSLGGLSIGTTEFVMMGLLPDVARDFNITIPEAGHFISAYALGVVIGAPLLVALGGSFPPKKILITLMAMFTVFNLASAFATGSTALLLTRLLSGLPHGAFFGVGSVMATRLADRGKEAQAIAVMFAGLTIANLLMVPLGTYIGHHFTWRYTFAMIGVIGFITILSILFWMPALESSRSGSVRKELGFFRKKEAWLLVAITSIGTGGLFAWISYIAPMMISVTGFPADKVPYILILAGFGMFTGNFIGGKLADSYPPARACIISLFAIVACLIVDYMVASSQSLTLLMVFVTGAITFTLGTPIQILMIKTAQGAEMLGASVSQAAFNIGNALGAFLGGLPIAAGLGLASPLLVGVVMAMAGVGFTWQLIRTQKLKRSV</sequence>
<dbReference type="PANTHER" id="PTHR43124">
    <property type="entry name" value="PURINE EFFLUX PUMP PBUE"/>
    <property type="match status" value="1"/>
</dbReference>
<feature type="transmembrane region" description="Helical" evidence="6">
    <location>
        <begin position="95"/>
        <end position="116"/>
    </location>
</feature>
<evidence type="ECO:0000259" key="7">
    <source>
        <dbReference type="PROSITE" id="PS50850"/>
    </source>
</evidence>
<evidence type="ECO:0000256" key="2">
    <source>
        <dbReference type="ARBA" id="ARBA00022475"/>
    </source>
</evidence>
<dbReference type="GO" id="GO:0022857">
    <property type="term" value="F:transmembrane transporter activity"/>
    <property type="evidence" value="ECO:0007669"/>
    <property type="project" value="InterPro"/>
</dbReference>
<evidence type="ECO:0000313" key="9">
    <source>
        <dbReference type="Proteomes" id="UP000245647"/>
    </source>
</evidence>
<feature type="transmembrane region" description="Helical" evidence="6">
    <location>
        <begin position="237"/>
        <end position="255"/>
    </location>
</feature>
<dbReference type="PANTHER" id="PTHR43124:SF6">
    <property type="entry name" value="TRANSPORTER ARAJ-RELATED"/>
    <property type="match status" value="1"/>
</dbReference>
<organism evidence="8 9">
    <name type="scientific">Pararcticibacter amylolyticus</name>
    <dbReference type="NCBI Taxonomy" id="2173175"/>
    <lineage>
        <taxon>Bacteria</taxon>
        <taxon>Pseudomonadati</taxon>
        <taxon>Bacteroidota</taxon>
        <taxon>Sphingobacteriia</taxon>
        <taxon>Sphingobacteriales</taxon>
        <taxon>Sphingobacteriaceae</taxon>
        <taxon>Pararcticibacter</taxon>
    </lineage>
</organism>
<feature type="transmembrane region" description="Helical" evidence="6">
    <location>
        <begin position="128"/>
        <end position="150"/>
    </location>
</feature>
<feature type="domain" description="Major facilitator superfamily (MFS) profile" evidence="7">
    <location>
        <begin position="4"/>
        <end position="380"/>
    </location>
</feature>
<feature type="transmembrane region" description="Helical" evidence="6">
    <location>
        <begin position="331"/>
        <end position="352"/>
    </location>
</feature>
<feature type="transmembrane region" description="Helical" evidence="6">
    <location>
        <begin position="267"/>
        <end position="285"/>
    </location>
</feature>
<feature type="transmembrane region" description="Helical" evidence="6">
    <location>
        <begin position="70"/>
        <end position="89"/>
    </location>
</feature>
<keyword evidence="3 6" id="KW-0812">Transmembrane</keyword>
<comment type="subcellular location">
    <subcellularLocation>
        <location evidence="1">Cell membrane</location>
        <topology evidence="1">Multi-pass membrane protein</topology>
    </subcellularLocation>
</comment>
<dbReference type="SUPFAM" id="SSF103473">
    <property type="entry name" value="MFS general substrate transporter"/>
    <property type="match status" value="1"/>
</dbReference>
<feature type="transmembrane region" description="Helical" evidence="6">
    <location>
        <begin position="358"/>
        <end position="376"/>
    </location>
</feature>
<keyword evidence="5 6" id="KW-0472">Membrane</keyword>
<dbReference type="InterPro" id="IPR036259">
    <property type="entry name" value="MFS_trans_sf"/>
</dbReference>
<dbReference type="Proteomes" id="UP000245647">
    <property type="component" value="Unassembled WGS sequence"/>
</dbReference>
<evidence type="ECO:0000256" key="3">
    <source>
        <dbReference type="ARBA" id="ARBA00022692"/>
    </source>
</evidence>
<evidence type="ECO:0000313" key="8">
    <source>
        <dbReference type="EMBL" id="PWG82219.1"/>
    </source>
</evidence>
<keyword evidence="2" id="KW-1003">Cell membrane</keyword>